<dbReference type="OrthoDB" id="6358515at2759"/>
<dbReference type="STRING" id="1676925.ENSPKIP00000025119"/>
<evidence type="ECO:0000313" key="5">
    <source>
        <dbReference type="Proteomes" id="UP000261540"/>
    </source>
</evidence>
<reference evidence="4" key="2">
    <citation type="submission" date="2025-09" db="UniProtKB">
        <authorList>
            <consortium name="Ensembl"/>
        </authorList>
    </citation>
    <scope>IDENTIFICATION</scope>
</reference>
<dbReference type="PANTHER" id="PTHR21029">
    <property type="entry name" value="R-SEVEN BINDING PROTEIN (R7BP) HOMOLOG"/>
    <property type="match status" value="1"/>
</dbReference>
<proteinExistence type="inferred from homology"/>
<evidence type="ECO:0000256" key="1">
    <source>
        <dbReference type="ARBA" id="ARBA00007457"/>
    </source>
</evidence>
<dbReference type="KEGG" id="pki:111845848"/>
<protein>
    <submittedName>
        <fullName evidence="4">Regulator of G protein signaling 9 binding protein</fullName>
    </submittedName>
</protein>
<dbReference type="GeneTree" id="ENSGT00940000153725"/>
<reference evidence="4" key="1">
    <citation type="submission" date="2025-08" db="UniProtKB">
        <authorList>
            <consortium name="Ensembl"/>
        </authorList>
    </citation>
    <scope>IDENTIFICATION</scope>
</reference>
<feature type="transmembrane region" description="Helical" evidence="3">
    <location>
        <begin position="228"/>
        <end position="250"/>
    </location>
</feature>
<accession>A0A3B3S310</accession>
<dbReference type="Ensembl" id="ENSPKIT00000005841.1">
    <property type="protein sequence ID" value="ENSPKIP00000025119.1"/>
    <property type="gene ID" value="ENSPKIG00000008105.1"/>
</dbReference>
<evidence type="ECO:0000256" key="3">
    <source>
        <dbReference type="SAM" id="Phobius"/>
    </source>
</evidence>
<comment type="similarity">
    <text evidence="1">Belongs to the RGS7BP/RGS9BP family.</text>
</comment>
<dbReference type="CTD" id="388531"/>
<evidence type="ECO:0000313" key="4">
    <source>
        <dbReference type="Ensembl" id="ENSPKIP00000025119.1"/>
    </source>
</evidence>
<keyword evidence="2" id="KW-0734">Signal transduction inhibitor</keyword>
<dbReference type="Gene3D" id="1.20.58.70">
    <property type="match status" value="1"/>
</dbReference>
<dbReference type="InterPro" id="IPR026512">
    <property type="entry name" value="RGS7BP/RGS9BP"/>
</dbReference>
<name>A0A3B3S310_9TELE</name>
<keyword evidence="3" id="KW-0472">Membrane</keyword>
<organism evidence="4 5">
    <name type="scientific">Paramormyrops kingsleyae</name>
    <dbReference type="NCBI Taxonomy" id="1676925"/>
    <lineage>
        <taxon>Eukaryota</taxon>
        <taxon>Metazoa</taxon>
        <taxon>Chordata</taxon>
        <taxon>Craniata</taxon>
        <taxon>Vertebrata</taxon>
        <taxon>Euteleostomi</taxon>
        <taxon>Actinopterygii</taxon>
        <taxon>Neopterygii</taxon>
        <taxon>Teleostei</taxon>
        <taxon>Osteoglossocephala</taxon>
        <taxon>Osteoglossomorpha</taxon>
        <taxon>Osteoglossiformes</taxon>
        <taxon>Mormyridae</taxon>
        <taxon>Paramormyrops</taxon>
    </lineage>
</organism>
<dbReference type="AlphaFoldDB" id="A0A3B3S310"/>
<sequence length="251" mass="27249">MDGKVADDGGRGSQKLLEEVRALVETLNKVVACYHQLSSCVGGSTDSGQLRHELRQTRERAQQLALDSRRLLTARLRDRSLAPPTRLEAELLWVSFSSSLELLHADMCKVFSVGQNFPLSSNTGVLVQTGMQGETAKVTARALSLSEPDLNEAPASMDRLEQGELEAEKARVDQMIEDMEQRVNVLRWTVEAQGPQNAEPVGSGSSLALLSVLQAEPEQHRCKRGQMFVAALVVSLAAAALLLSVGVLYLG</sequence>
<dbReference type="GO" id="GO:0009968">
    <property type="term" value="P:negative regulation of signal transduction"/>
    <property type="evidence" value="ECO:0007669"/>
    <property type="project" value="UniProtKB-KW"/>
</dbReference>
<evidence type="ECO:0000256" key="2">
    <source>
        <dbReference type="ARBA" id="ARBA00022700"/>
    </source>
</evidence>
<keyword evidence="5" id="KW-1185">Reference proteome</keyword>
<dbReference type="Proteomes" id="UP000261540">
    <property type="component" value="Unplaced"/>
</dbReference>
<keyword evidence="3" id="KW-0812">Transmembrane</keyword>
<keyword evidence="3" id="KW-1133">Transmembrane helix</keyword>